<comment type="caution">
    <text evidence="11">The sequence shown here is derived from an EMBL/GenBank/DDBJ whole genome shotgun (WGS) entry which is preliminary data.</text>
</comment>
<keyword evidence="5 9" id="KW-0732">Signal</keyword>
<comment type="subcellular location">
    <subcellularLocation>
        <location evidence="1">Cell outer membrane</location>
        <topology evidence="1">Multi-pass membrane protein</topology>
    </subcellularLocation>
</comment>
<dbReference type="GO" id="GO:0015344">
    <property type="term" value="F:siderophore uptake transmembrane transporter activity"/>
    <property type="evidence" value="ECO:0007669"/>
    <property type="project" value="TreeGrafter"/>
</dbReference>
<dbReference type="AlphaFoldDB" id="A0A9D1UY36"/>
<gene>
    <name evidence="11" type="ORF">H9863_00265</name>
</gene>
<evidence type="ECO:0000256" key="5">
    <source>
        <dbReference type="ARBA" id="ARBA00022729"/>
    </source>
</evidence>
<evidence type="ECO:0000256" key="2">
    <source>
        <dbReference type="ARBA" id="ARBA00022448"/>
    </source>
</evidence>
<keyword evidence="4" id="KW-0812">Transmembrane</keyword>
<keyword evidence="7" id="KW-0998">Cell outer membrane</keyword>
<evidence type="ECO:0000313" key="12">
    <source>
        <dbReference type="Proteomes" id="UP000824202"/>
    </source>
</evidence>
<dbReference type="Gene3D" id="2.40.170.20">
    <property type="entry name" value="TonB-dependent receptor, beta-barrel domain"/>
    <property type="match status" value="1"/>
</dbReference>
<feature type="domain" description="TonB-dependent receptor plug" evidence="10">
    <location>
        <begin position="114"/>
        <end position="249"/>
    </location>
</feature>
<evidence type="ECO:0000313" key="11">
    <source>
        <dbReference type="EMBL" id="HIX02539.1"/>
    </source>
</evidence>
<dbReference type="SUPFAM" id="SSF49464">
    <property type="entry name" value="Carboxypeptidase regulatory domain-like"/>
    <property type="match status" value="1"/>
</dbReference>
<keyword evidence="6" id="KW-0472">Membrane</keyword>
<reference evidence="11" key="1">
    <citation type="journal article" date="2021" name="PeerJ">
        <title>Extensive microbial diversity within the chicken gut microbiome revealed by metagenomics and culture.</title>
        <authorList>
            <person name="Gilroy R."/>
            <person name="Ravi A."/>
            <person name="Getino M."/>
            <person name="Pursley I."/>
            <person name="Horton D.L."/>
            <person name="Alikhan N.F."/>
            <person name="Baker D."/>
            <person name="Gharbi K."/>
            <person name="Hall N."/>
            <person name="Watson M."/>
            <person name="Adriaenssens E.M."/>
            <person name="Foster-Nyarko E."/>
            <person name="Jarju S."/>
            <person name="Secka A."/>
            <person name="Antonio M."/>
            <person name="Oren A."/>
            <person name="Chaudhuri R.R."/>
            <person name="La Ragione R."/>
            <person name="Hildebrand F."/>
            <person name="Pallen M.J."/>
        </authorList>
    </citation>
    <scope>NUCLEOTIDE SEQUENCE</scope>
    <source>
        <strain evidence="11">23274</strain>
    </source>
</reference>
<evidence type="ECO:0000256" key="8">
    <source>
        <dbReference type="SAM" id="MobiDB-lite"/>
    </source>
</evidence>
<proteinExistence type="predicted"/>
<dbReference type="PANTHER" id="PTHR30069">
    <property type="entry name" value="TONB-DEPENDENT OUTER MEMBRANE RECEPTOR"/>
    <property type="match status" value="1"/>
</dbReference>
<name>A0A9D1UY36_9BACT</name>
<dbReference type="GO" id="GO:0009279">
    <property type="term" value="C:cell outer membrane"/>
    <property type="evidence" value="ECO:0007669"/>
    <property type="project" value="UniProtKB-SubCell"/>
</dbReference>
<feature type="region of interest" description="Disordered" evidence="8">
    <location>
        <begin position="195"/>
        <end position="215"/>
    </location>
</feature>
<evidence type="ECO:0000256" key="3">
    <source>
        <dbReference type="ARBA" id="ARBA00022452"/>
    </source>
</evidence>
<dbReference type="SUPFAM" id="SSF56935">
    <property type="entry name" value="Porins"/>
    <property type="match status" value="1"/>
</dbReference>
<organism evidence="11 12">
    <name type="scientific">Candidatus Odoribacter faecigallinarum</name>
    <dbReference type="NCBI Taxonomy" id="2838706"/>
    <lineage>
        <taxon>Bacteria</taxon>
        <taxon>Pseudomonadati</taxon>
        <taxon>Bacteroidota</taxon>
        <taxon>Bacteroidia</taxon>
        <taxon>Bacteroidales</taxon>
        <taxon>Odoribacteraceae</taxon>
        <taxon>Odoribacter</taxon>
    </lineage>
</organism>
<dbReference type="InterPro" id="IPR037066">
    <property type="entry name" value="Plug_dom_sf"/>
</dbReference>
<evidence type="ECO:0000259" key="10">
    <source>
        <dbReference type="Pfam" id="PF07715"/>
    </source>
</evidence>
<protein>
    <submittedName>
        <fullName evidence="11">TonB-dependent receptor</fullName>
    </submittedName>
</protein>
<evidence type="ECO:0000256" key="7">
    <source>
        <dbReference type="ARBA" id="ARBA00023237"/>
    </source>
</evidence>
<feature type="chain" id="PRO_5039543132" evidence="9">
    <location>
        <begin position="21"/>
        <end position="938"/>
    </location>
</feature>
<dbReference type="InterPro" id="IPR012910">
    <property type="entry name" value="Plug_dom"/>
</dbReference>
<sequence length="938" mass="105716">MLKFIVFFSASLFCFIPSRAQDNGLTLEGVVSDTTGKGIDLAYVVINNSISALTDEEGKFVVKNLPAGQYDYYVSCLGYEEQRGKFQLQPGNIRLRITLKNLALALQEVTVTAQQTVLGSRSIIGQEAVRHIQPKSVADMLQLLPGSLTQNPTLNNLGQAHIREIDGDDNNALGTAVILDGMPLSNDGNMQALSPTRNGAVSSDNADGMSDQTTAGRGIDLRTVGADNIESIEVIRGIPSVEYGNLTSGVVVVKTKAGETPWELKFKADPFSKLVFAGKGFRLKKGGAVNWGLDWSQSYEDTRRHYLGYERVTVSGAYSKIFNPEGRYPVSFNMRASFYSNVNNRKTDPQMTEMQLTFKNKNIGGRLAFNGQVQMNNWLTSLDYDVSLQVARTLDTHRDWVASPDGVVTDSRENGLALARLLTQAYFSDYRIEGIPINLYARLKANKYVQLSDNGYINLKAGVDYRLDGNRGDGLSFDMMYPPGSSSSQTLRPRSYKDIPILHNLSAFLEAGTTFELGGEWQWAAGVRVTNLFLDEEESGRGSIFVAEPRVNVAYTFLNSDNNRWFDRLTVNGGFGISNKMPTLLYLYPDNAYFDNVSLSQVGTGENSSMALMTTRVIEETQNPDLKPMHSRKWELGLNFAIGRVKGYVTYFNEQFRHEYGFSSQLVWLNYDRFNVPVGATNLEFSEGEVYYTYEGIRQTATKSPQVEMTTWSKPDNNASTDKHGVEYALDLGTFKPIRTSLNIDGAWFHIKRWNAKDYVSYMNRNYDYVPVRPAGNGTVTDRVNTNFRLITHIPAVRMIFTTTVQVVWSEKSRSIYQTESGEDMYHLSSDGTRYIVSPLGFYDREGNYTEWKPEYESNVEYSLMNGEYLLYAFNADRVKPWVLLNFRFTKEFGKIAELSFMANNFPNLSKWHVNSNTNGKRQLYPDMYFGAELKFKF</sequence>
<feature type="signal peptide" evidence="9">
    <location>
        <begin position="1"/>
        <end position="20"/>
    </location>
</feature>
<dbReference type="PANTHER" id="PTHR30069:SF29">
    <property type="entry name" value="HEMOGLOBIN AND HEMOGLOBIN-HAPTOGLOBIN-BINDING PROTEIN 1-RELATED"/>
    <property type="match status" value="1"/>
</dbReference>
<evidence type="ECO:0000256" key="9">
    <source>
        <dbReference type="SAM" id="SignalP"/>
    </source>
</evidence>
<dbReference type="Pfam" id="PF07715">
    <property type="entry name" value="Plug"/>
    <property type="match status" value="1"/>
</dbReference>
<reference evidence="11" key="2">
    <citation type="submission" date="2021-04" db="EMBL/GenBank/DDBJ databases">
        <authorList>
            <person name="Gilroy R."/>
        </authorList>
    </citation>
    <scope>NUCLEOTIDE SEQUENCE</scope>
    <source>
        <strain evidence="11">23274</strain>
    </source>
</reference>
<dbReference type="Gene3D" id="2.170.130.10">
    <property type="entry name" value="TonB-dependent receptor, plug domain"/>
    <property type="match status" value="1"/>
</dbReference>
<dbReference type="Pfam" id="PF13715">
    <property type="entry name" value="CarbopepD_reg_2"/>
    <property type="match status" value="1"/>
</dbReference>
<dbReference type="Gene3D" id="2.60.40.1120">
    <property type="entry name" value="Carboxypeptidase-like, regulatory domain"/>
    <property type="match status" value="1"/>
</dbReference>
<keyword evidence="11" id="KW-0675">Receptor</keyword>
<keyword evidence="3" id="KW-1134">Transmembrane beta strand</keyword>
<accession>A0A9D1UY36</accession>
<dbReference type="InterPro" id="IPR039426">
    <property type="entry name" value="TonB-dep_rcpt-like"/>
</dbReference>
<dbReference type="GO" id="GO:0044718">
    <property type="term" value="P:siderophore transmembrane transport"/>
    <property type="evidence" value="ECO:0007669"/>
    <property type="project" value="TreeGrafter"/>
</dbReference>
<dbReference type="InterPro" id="IPR008969">
    <property type="entry name" value="CarboxyPept-like_regulatory"/>
</dbReference>
<dbReference type="InterPro" id="IPR036942">
    <property type="entry name" value="Beta-barrel_TonB_sf"/>
</dbReference>
<dbReference type="Proteomes" id="UP000824202">
    <property type="component" value="Unassembled WGS sequence"/>
</dbReference>
<dbReference type="EMBL" id="DXFT01000005">
    <property type="protein sequence ID" value="HIX02539.1"/>
    <property type="molecule type" value="Genomic_DNA"/>
</dbReference>
<evidence type="ECO:0000256" key="6">
    <source>
        <dbReference type="ARBA" id="ARBA00023136"/>
    </source>
</evidence>
<keyword evidence="2" id="KW-0813">Transport</keyword>
<evidence type="ECO:0000256" key="1">
    <source>
        <dbReference type="ARBA" id="ARBA00004571"/>
    </source>
</evidence>
<evidence type="ECO:0000256" key="4">
    <source>
        <dbReference type="ARBA" id="ARBA00022692"/>
    </source>
</evidence>